<evidence type="ECO:0000313" key="4">
    <source>
        <dbReference type="Proteomes" id="UP000030184"/>
    </source>
</evidence>
<feature type="region of interest" description="Disordered" evidence="1">
    <location>
        <begin position="229"/>
        <end position="249"/>
    </location>
</feature>
<sequence length="530" mass="60851">MKRLVLSAFAISVLFSCSSVQKHNEQISKLHDVELLRADVDKVYLQLKRHHPKLYQYTPQEVMEFKFDSLKQSIKSPMTSRDFYKKLAPVLTSVKQGHVSVRPLGKRFKRKERKALLKKKFEFYDLDFEYLDGKLWVERTIGKDSSFVGAEVLSIAGEPASELAELYKTRFASDGYNTTLYNRFVSKGFRQFYVRDKGFLDSLQVTFKTKDSVFSKLFKRVPKKEKDDSTKVKTDSIKKEKPKKLTKTEKKANRLAAKKRKKDNKKYGFISRTKEYTRSLTFIGKDSSVAYMKIRGFSNGNYKTFYEESFKKIDSANVKNFILDLRDNGGGRIAEIERLYSYLTNKEFQFITESEVNSRVPILKSIMSNTTPTGIKVLSGILSPILIVQNLLKTKKRDGKLYYKFKYAKPEAPNPLNYKGKVYVLINGNSFSASSIISTNLKATNRATFVGEETGGAYNGTVAGFYKLYQLPTSRLVVRIGLMQVEAPYKQEPDGYGVKPDVEILPTVKDRQQQKDPELEWILNDIQASK</sequence>
<comment type="caution">
    <text evidence="3">The sequence shown here is derived from an EMBL/GenBank/DDBJ whole genome shotgun (WGS) entry which is preliminary data.</text>
</comment>
<dbReference type="Proteomes" id="UP000030184">
    <property type="component" value="Unassembled WGS sequence"/>
</dbReference>
<dbReference type="InterPro" id="IPR005151">
    <property type="entry name" value="Tail-specific_protease"/>
</dbReference>
<proteinExistence type="predicted"/>
<evidence type="ECO:0000256" key="1">
    <source>
        <dbReference type="SAM" id="MobiDB-lite"/>
    </source>
</evidence>
<name>A0A098LQR8_9FLAO</name>
<dbReference type="GO" id="GO:0008236">
    <property type="term" value="F:serine-type peptidase activity"/>
    <property type="evidence" value="ECO:0007669"/>
    <property type="project" value="InterPro"/>
</dbReference>
<protein>
    <submittedName>
        <fullName evidence="3">Peptidase</fullName>
    </submittedName>
</protein>
<dbReference type="PROSITE" id="PS51257">
    <property type="entry name" value="PROKAR_LIPOPROTEIN"/>
    <property type="match status" value="1"/>
</dbReference>
<reference evidence="4" key="1">
    <citation type="journal article" date="2014" name="Genome Announc.">
        <title>Draft Genome Sequence of Marine Flavobacterium Jejuia pallidilutea Strain 11shimoA1 and Pigmentation Mutants.</title>
        <authorList>
            <person name="Takatani N."/>
            <person name="Nakanishi M."/>
            <person name="Meirelles P."/>
            <person name="Mino S."/>
            <person name="Suda W."/>
            <person name="Oshima K."/>
            <person name="Hattori M."/>
            <person name="Ohkuma M."/>
            <person name="Hosokawa M."/>
            <person name="Miyashita K."/>
            <person name="Thompson F.L."/>
            <person name="Niwa A."/>
            <person name="Sawabe T."/>
            <person name="Sawabe T."/>
        </authorList>
    </citation>
    <scope>NUCLEOTIDE SEQUENCE [LARGE SCALE GENOMIC DNA]</scope>
    <source>
        <strain evidence="4">JCM 19538</strain>
    </source>
</reference>
<dbReference type="OrthoDB" id="5480566at2"/>
<dbReference type="SMART" id="SM00245">
    <property type="entry name" value="TSPc"/>
    <property type="match status" value="1"/>
</dbReference>
<feature type="compositionally biased region" description="Basic and acidic residues" evidence="1">
    <location>
        <begin position="229"/>
        <end position="239"/>
    </location>
</feature>
<dbReference type="Pfam" id="PF03572">
    <property type="entry name" value="Peptidase_S41"/>
    <property type="match status" value="1"/>
</dbReference>
<feature type="domain" description="Tail specific protease" evidence="2">
    <location>
        <begin position="238"/>
        <end position="505"/>
    </location>
</feature>
<evidence type="ECO:0000259" key="2">
    <source>
        <dbReference type="SMART" id="SM00245"/>
    </source>
</evidence>
<keyword evidence="4" id="KW-1185">Reference proteome</keyword>
<dbReference type="RefSeq" id="WP_045371684.1">
    <property type="nucleotide sequence ID" value="NZ_BBNY01000007.1"/>
</dbReference>
<dbReference type="GO" id="GO:0030288">
    <property type="term" value="C:outer membrane-bounded periplasmic space"/>
    <property type="evidence" value="ECO:0007669"/>
    <property type="project" value="TreeGrafter"/>
</dbReference>
<accession>A0A098LQR8</accession>
<dbReference type="AlphaFoldDB" id="A0A098LQR8"/>
<dbReference type="GO" id="GO:0007165">
    <property type="term" value="P:signal transduction"/>
    <property type="evidence" value="ECO:0007669"/>
    <property type="project" value="TreeGrafter"/>
</dbReference>
<dbReference type="PANTHER" id="PTHR32060">
    <property type="entry name" value="TAIL-SPECIFIC PROTEASE"/>
    <property type="match status" value="1"/>
</dbReference>
<dbReference type="PANTHER" id="PTHR32060:SF30">
    <property type="entry name" value="CARBOXY-TERMINAL PROCESSING PROTEASE CTPA"/>
    <property type="match status" value="1"/>
</dbReference>
<dbReference type="SUPFAM" id="SSF52096">
    <property type="entry name" value="ClpP/crotonase"/>
    <property type="match status" value="1"/>
</dbReference>
<dbReference type="Gene3D" id="3.90.226.10">
    <property type="entry name" value="2-enoyl-CoA Hydratase, Chain A, domain 1"/>
    <property type="match status" value="1"/>
</dbReference>
<gene>
    <name evidence="3" type="ORF">JCM19538_3315</name>
</gene>
<dbReference type="GO" id="GO:0006508">
    <property type="term" value="P:proteolysis"/>
    <property type="evidence" value="ECO:0007669"/>
    <property type="project" value="InterPro"/>
</dbReference>
<evidence type="ECO:0000313" key="3">
    <source>
        <dbReference type="EMBL" id="GAL89235.1"/>
    </source>
</evidence>
<dbReference type="EMBL" id="BBNY01000007">
    <property type="protein sequence ID" value="GAL89235.1"/>
    <property type="molecule type" value="Genomic_DNA"/>
</dbReference>
<organism evidence="3 4">
    <name type="scientific">Jejuia pallidilutea</name>
    <dbReference type="NCBI Taxonomy" id="504487"/>
    <lineage>
        <taxon>Bacteria</taxon>
        <taxon>Pseudomonadati</taxon>
        <taxon>Bacteroidota</taxon>
        <taxon>Flavobacteriia</taxon>
        <taxon>Flavobacteriales</taxon>
        <taxon>Flavobacteriaceae</taxon>
        <taxon>Jejuia</taxon>
    </lineage>
</organism>
<dbReference type="InterPro" id="IPR029045">
    <property type="entry name" value="ClpP/crotonase-like_dom_sf"/>
</dbReference>
<dbReference type="GO" id="GO:0004175">
    <property type="term" value="F:endopeptidase activity"/>
    <property type="evidence" value="ECO:0007669"/>
    <property type="project" value="TreeGrafter"/>
</dbReference>